<feature type="region of interest" description="Disordered" evidence="1">
    <location>
        <begin position="1"/>
        <end position="21"/>
    </location>
</feature>
<dbReference type="OrthoDB" id="10265994at2759"/>
<feature type="compositionally biased region" description="Low complexity" evidence="1">
    <location>
        <begin position="58"/>
        <end position="72"/>
    </location>
</feature>
<reference evidence="3" key="2">
    <citation type="submission" date="2015-01" db="EMBL/GenBank/DDBJ databases">
        <title>Evolutionary Origins and Diversification of the Mycorrhizal Mutualists.</title>
        <authorList>
            <consortium name="DOE Joint Genome Institute"/>
            <consortium name="Mycorrhizal Genomics Consortium"/>
            <person name="Kohler A."/>
            <person name="Kuo A."/>
            <person name="Nagy L.G."/>
            <person name="Floudas D."/>
            <person name="Copeland A."/>
            <person name="Barry K.W."/>
            <person name="Cichocki N."/>
            <person name="Veneault-Fourrey C."/>
            <person name="LaButti K."/>
            <person name="Lindquist E.A."/>
            <person name="Lipzen A."/>
            <person name="Lundell T."/>
            <person name="Morin E."/>
            <person name="Murat C."/>
            <person name="Riley R."/>
            <person name="Ohm R."/>
            <person name="Sun H."/>
            <person name="Tunlid A."/>
            <person name="Henrissat B."/>
            <person name="Grigoriev I.V."/>
            <person name="Hibbett D.S."/>
            <person name="Martin F."/>
        </authorList>
    </citation>
    <scope>NUCLEOTIDE SEQUENCE [LARGE SCALE GENOMIC DNA]</scope>
    <source>
        <strain evidence="3">MUT 4182</strain>
    </source>
</reference>
<reference evidence="2 3" key="1">
    <citation type="submission" date="2014-04" db="EMBL/GenBank/DDBJ databases">
        <authorList>
            <consortium name="DOE Joint Genome Institute"/>
            <person name="Kuo A."/>
            <person name="Girlanda M."/>
            <person name="Perotto S."/>
            <person name="Kohler A."/>
            <person name="Nagy L.G."/>
            <person name="Floudas D."/>
            <person name="Copeland A."/>
            <person name="Barry K.W."/>
            <person name="Cichocki N."/>
            <person name="Veneault-Fourrey C."/>
            <person name="LaButti K."/>
            <person name="Lindquist E.A."/>
            <person name="Lipzen A."/>
            <person name="Lundell T."/>
            <person name="Morin E."/>
            <person name="Murat C."/>
            <person name="Sun H."/>
            <person name="Tunlid A."/>
            <person name="Henrissat B."/>
            <person name="Grigoriev I.V."/>
            <person name="Hibbett D.S."/>
            <person name="Martin F."/>
            <person name="Nordberg H.P."/>
            <person name="Cantor M.N."/>
            <person name="Hua S.X."/>
        </authorList>
    </citation>
    <scope>NUCLEOTIDE SEQUENCE [LARGE SCALE GENOMIC DNA]</scope>
    <source>
        <strain evidence="2 3">MUT 4182</strain>
    </source>
</reference>
<keyword evidence="3" id="KW-1185">Reference proteome</keyword>
<evidence type="ECO:0000313" key="3">
    <source>
        <dbReference type="Proteomes" id="UP000054248"/>
    </source>
</evidence>
<evidence type="ECO:0000256" key="1">
    <source>
        <dbReference type="SAM" id="MobiDB-lite"/>
    </source>
</evidence>
<dbReference type="Proteomes" id="UP000054248">
    <property type="component" value="Unassembled WGS sequence"/>
</dbReference>
<name>A0A0C3QVB5_9AGAM</name>
<feature type="region of interest" description="Disordered" evidence="1">
    <location>
        <begin position="34"/>
        <end position="72"/>
    </location>
</feature>
<dbReference type="HOGENOM" id="CLU_2016904_0_0_1"/>
<proteinExistence type="predicted"/>
<accession>A0A0C3QVB5</accession>
<organism evidence="2 3">
    <name type="scientific">Tulasnella calospora MUT 4182</name>
    <dbReference type="NCBI Taxonomy" id="1051891"/>
    <lineage>
        <taxon>Eukaryota</taxon>
        <taxon>Fungi</taxon>
        <taxon>Dikarya</taxon>
        <taxon>Basidiomycota</taxon>
        <taxon>Agaricomycotina</taxon>
        <taxon>Agaricomycetes</taxon>
        <taxon>Cantharellales</taxon>
        <taxon>Tulasnellaceae</taxon>
        <taxon>Tulasnella</taxon>
    </lineage>
</organism>
<dbReference type="EMBL" id="KN822948">
    <property type="protein sequence ID" value="KIO33506.1"/>
    <property type="molecule type" value="Genomic_DNA"/>
</dbReference>
<dbReference type="STRING" id="1051891.A0A0C3QVB5"/>
<sequence>MDHRRRSGGSGAKTRPPTTEALQHWTQTLTSLREVSRLQSQPSPPPEAVRKIDKWMGSLPSPASDDSPPSESFENLKAIKQKLIPGLTEIKAGAEAEAKAISDALANLQALIALRKGPDGKAT</sequence>
<protein>
    <submittedName>
        <fullName evidence="2">Uncharacterized protein</fullName>
    </submittedName>
</protein>
<evidence type="ECO:0000313" key="2">
    <source>
        <dbReference type="EMBL" id="KIO33506.1"/>
    </source>
</evidence>
<gene>
    <name evidence="2" type="ORF">M407DRAFT_17758</name>
</gene>
<dbReference type="AlphaFoldDB" id="A0A0C3QVB5"/>